<organism evidence="3 4">
    <name type="scientific">Salibaculum griseiflavum</name>
    <dbReference type="NCBI Taxonomy" id="1914409"/>
    <lineage>
        <taxon>Bacteria</taxon>
        <taxon>Pseudomonadati</taxon>
        <taxon>Pseudomonadota</taxon>
        <taxon>Alphaproteobacteria</taxon>
        <taxon>Rhodobacterales</taxon>
        <taxon>Roseobacteraceae</taxon>
        <taxon>Salibaculum</taxon>
    </lineage>
</organism>
<feature type="signal peptide" evidence="2">
    <location>
        <begin position="1"/>
        <end position="24"/>
    </location>
</feature>
<dbReference type="AlphaFoldDB" id="A0A2V1P4D9"/>
<dbReference type="CDD" id="cd07012">
    <property type="entry name" value="PBP2_Bug_TTT"/>
    <property type="match status" value="1"/>
</dbReference>
<dbReference type="Pfam" id="PF03401">
    <property type="entry name" value="TctC"/>
    <property type="match status" value="1"/>
</dbReference>
<dbReference type="RefSeq" id="WP_109388956.1">
    <property type="nucleotide sequence ID" value="NZ_QETF01000010.1"/>
</dbReference>
<feature type="chain" id="PRO_5015965644" description="Tripartite-type tricarboxylate transporter, receptor component TctC" evidence="2">
    <location>
        <begin position="25"/>
        <end position="332"/>
    </location>
</feature>
<evidence type="ECO:0000256" key="1">
    <source>
        <dbReference type="ARBA" id="ARBA00006987"/>
    </source>
</evidence>
<dbReference type="Gene3D" id="3.40.190.150">
    <property type="entry name" value="Bordetella uptake gene, domain 1"/>
    <property type="match status" value="1"/>
</dbReference>
<accession>A0A2V1P4D9</accession>
<comment type="similarity">
    <text evidence="1">Belongs to the UPF0065 (bug) family.</text>
</comment>
<dbReference type="Proteomes" id="UP000245293">
    <property type="component" value="Unassembled WGS sequence"/>
</dbReference>
<sequence>MPIFNLKSALAGLALAAAATTAQAEFPERDIEVIFPWPPGVTMTSSQVMAEAMSEELGVNVTVISTPGGTGVKAMETAMNRPADGYTIFDGWVAPMVVQSLLGNIDADHTAFTPLYALGAVPNSVIVRADDDRFPDFESLVQYMKDNPGDLRYTSGAYGNLPHVGLANMFKATDTVAQHVPYAGLEEALKDMRGGILDFMAGNPGFVRANSEHVRVLTALSDLQSVQDIFGGVPLIAESEAVDYPLTGLAPMGWSWYVVPNGTPEEHVEVLREAMAAALERPEVKGYFESIGRPLLGYPPEDYIETVDAVREQLSTATDAIEWEAEKLGSIQ</sequence>
<dbReference type="InterPro" id="IPR042100">
    <property type="entry name" value="Bug_dom1"/>
</dbReference>
<dbReference type="SUPFAM" id="SSF53850">
    <property type="entry name" value="Periplasmic binding protein-like II"/>
    <property type="match status" value="1"/>
</dbReference>
<keyword evidence="4" id="KW-1185">Reference proteome</keyword>
<reference evidence="4" key="1">
    <citation type="submission" date="2018-05" db="EMBL/GenBank/DDBJ databases">
        <authorList>
            <person name="Du Z."/>
            <person name="Wang X."/>
        </authorList>
    </citation>
    <scope>NUCLEOTIDE SEQUENCE [LARGE SCALE GENOMIC DNA]</scope>
    <source>
        <strain evidence="4">WDS4C29</strain>
    </source>
</reference>
<dbReference type="InterPro" id="IPR005064">
    <property type="entry name" value="BUG"/>
</dbReference>
<evidence type="ECO:0000256" key="2">
    <source>
        <dbReference type="SAM" id="SignalP"/>
    </source>
</evidence>
<dbReference type="PANTHER" id="PTHR42928:SF5">
    <property type="entry name" value="BLR1237 PROTEIN"/>
    <property type="match status" value="1"/>
</dbReference>
<dbReference type="EMBL" id="QETF01000010">
    <property type="protein sequence ID" value="PWG16714.1"/>
    <property type="molecule type" value="Genomic_DNA"/>
</dbReference>
<comment type="caution">
    <text evidence="3">The sequence shown here is derived from an EMBL/GenBank/DDBJ whole genome shotgun (WGS) entry which is preliminary data.</text>
</comment>
<evidence type="ECO:0000313" key="3">
    <source>
        <dbReference type="EMBL" id="PWG16714.1"/>
    </source>
</evidence>
<dbReference type="PANTHER" id="PTHR42928">
    <property type="entry name" value="TRICARBOXYLATE-BINDING PROTEIN"/>
    <property type="match status" value="1"/>
</dbReference>
<proteinExistence type="inferred from homology"/>
<gene>
    <name evidence="3" type="ORF">DFK10_10355</name>
</gene>
<dbReference type="Gene3D" id="3.40.190.10">
    <property type="entry name" value="Periplasmic binding protein-like II"/>
    <property type="match status" value="1"/>
</dbReference>
<evidence type="ECO:0000313" key="4">
    <source>
        <dbReference type="Proteomes" id="UP000245293"/>
    </source>
</evidence>
<name>A0A2V1P4D9_9RHOB</name>
<evidence type="ECO:0008006" key="5">
    <source>
        <dbReference type="Google" id="ProtNLM"/>
    </source>
</evidence>
<protein>
    <recommendedName>
        <fullName evidence="5">Tripartite-type tricarboxylate transporter, receptor component TctC</fullName>
    </recommendedName>
</protein>
<dbReference type="OrthoDB" id="8970543at2"/>
<keyword evidence="2" id="KW-0732">Signal</keyword>